<evidence type="ECO:0000259" key="1">
    <source>
        <dbReference type="Pfam" id="PF03372"/>
    </source>
</evidence>
<dbReference type="GO" id="GO:0016020">
    <property type="term" value="C:membrane"/>
    <property type="evidence" value="ECO:0007669"/>
    <property type="project" value="GOC"/>
</dbReference>
<comment type="caution">
    <text evidence="2">The sequence shown here is derived from an EMBL/GenBank/DDBJ whole genome shotgun (WGS) entry which is preliminary data.</text>
</comment>
<keyword evidence="2" id="KW-0255">Endonuclease</keyword>
<dbReference type="PANTHER" id="PTHR14859:SF15">
    <property type="entry name" value="ENDONUCLEASE_EXONUCLEASE_PHOSPHATASE DOMAIN-CONTAINING PROTEIN"/>
    <property type="match status" value="1"/>
</dbReference>
<evidence type="ECO:0000313" key="2">
    <source>
        <dbReference type="EMBL" id="PZW44860.1"/>
    </source>
</evidence>
<dbReference type="GO" id="GO:0006506">
    <property type="term" value="P:GPI anchor biosynthetic process"/>
    <property type="evidence" value="ECO:0007669"/>
    <property type="project" value="TreeGrafter"/>
</dbReference>
<name>A0A2W7KB77_9PROT</name>
<organism evidence="2 3">
    <name type="scientific">Humitalea rosea</name>
    <dbReference type="NCBI Taxonomy" id="990373"/>
    <lineage>
        <taxon>Bacteria</taxon>
        <taxon>Pseudomonadati</taxon>
        <taxon>Pseudomonadota</taxon>
        <taxon>Alphaproteobacteria</taxon>
        <taxon>Acetobacterales</taxon>
        <taxon>Roseomonadaceae</taxon>
        <taxon>Humitalea</taxon>
    </lineage>
</organism>
<dbReference type="GO" id="GO:0004519">
    <property type="term" value="F:endonuclease activity"/>
    <property type="evidence" value="ECO:0007669"/>
    <property type="project" value="UniProtKB-KW"/>
</dbReference>
<dbReference type="Gene3D" id="3.60.10.10">
    <property type="entry name" value="Endonuclease/exonuclease/phosphatase"/>
    <property type="match status" value="1"/>
</dbReference>
<dbReference type="PANTHER" id="PTHR14859">
    <property type="entry name" value="CALCOFLUOR WHITE HYPERSENSITIVE PROTEIN PRECURSOR"/>
    <property type="match status" value="1"/>
</dbReference>
<proteinExistence type="predicted"/>
<feature type="domain" description="Endonuclease/exonuclease/phosphatase" evidence="1">
    <location>
        <begin position="63"/>
        <end position="279"/>
    </location>
</feature>
<dbReference type="InterPro" id="IPR036691">
    <property type="entry name" value="Endo/exonu/phosph_ase_sf"/>
</dbReference>
<dbReference type="InterPro" id="IPR051916">
    <property type="entry name" value="GPI-anchor_lipid_remodeler"/>
</dbReference>
<dbReference type="InterPro" id="IPR005135">
    <property type="entry name" value="Endo/exonuclease/phosphatase"/>
</dbReference>
<dbReference type="Pfam" id="PF03372">
    <property type="entry name" value="Exo_endo_phos"/>
    <property type="match status" value="1"/>
</dbReference>
<keyword evidence="2" id="KW-0378">Hydrolase</keyword>
<accession>A0A2W7KB77</accession>
<keyword evidence="2" id="KW-0540">Nuclease</keyword>
<evidence type="ECO:0000313" key="3">
    <source>
        <dbReference type="Proteomes" id="UP000249688"/>
    </source>
</evidence>
<dbReference type="GO" id="GO:0004527">
    <property type="term" value="F:exonuclease activity"/>
    <property type="evidence" value="ECO:0007669"/>
    <property type="project" value="UniProtKB-KW"/>
</dbReference>
<dbReference type="RefSeq" id="WP_245903477.1">
    <property type="nucleotide sequence ID" value="NZ_QKYU01000013.1"/>
</dbReference>
<dbReference type="SUPFAM" id="SSF56219">
    <property type="entry name" value="DNase I-like"/>
    <property type="match status" value="1"/>
</dbReference>
<gene>
    <name evidence="2" type="ORF">C8P66_11327</name>
</gene>
<dbReference type="AlphaFoldDB" id="A0A2W7KB77"/>
<dbReference type="EMBL" id="QKYU01000013">
    <property type="protein sequence ID" value="PZW44860.1"/>
    <property type="molecule type" value="Genomic_DNA"/>
</dbReference>
<keyword evidence="2" id="KW-0269">Exonuclease</keyword>
<sequence>MPHRTHPRPDRPLARRRSRFPDEFRGALRMLEGALARRALAEPPVVEHRAIHHPPAPEALIVASYNIHKCVGVDKRFDPHRIATVIGELGADVVALQEADRRFGVRTGLLDMAAIERRTGLTLVPVSDTPGGHGWRGNALLVRHGSAVRIRCLTLPGAEPRGALVVDLQMRAGPLRVVATHLGLLRRHRALQAAAILAAITEAEPMPTLLLGDLNEWRPSIPSSLTALEPLFGPFAHPQPSFPSRLPFLALDRILGHPRGLVTAPTVHDTPLARLASDHLPLRTRIDLSAAQERVAAGWVVAA</sequence>
<reference evidence="2 3" key="1">
    <citation type="submission" date="2018-06" db="EMBL/GenBank/DDBJ databases">
        <title>Genomic Encyclopedia of Archaeal and Bacterial Type Strains, Phase II (KMG-II): from individual species to whole genera.</title>
        <authorList>
            <person name="Goeker M."/>
        </authorList>
    </citation>
    <scope>NUCLEOTIDE SEQUENCE [LARGE SCALE GENOMIC DNA]</scope>
    <source>
        <strain evidence="2 3">DSM 24525</strain>
    </source>
</reference>
<keyword evidence="3" id="KW-1185">Reference proteome</keyword>
<dbReference type="Proteomes" id="UP000249688">
    <property type="component" value="Unassembled WGS sequence"/>
</dbReference>
<protein>
    <submittedName>
        <fullName evidence="2">Endonuclease/exonuclease/phosphatase family metal-dependent hydrolase</fullName>
    </submittedName>
</protein>